<dbReference type="FunFam" id="3.40.50.300:FF:000134">
    <property type="entry name" value="Iron-enterobactin ABC transporter ATP-binding protein"/>
    <property type="match status" value="1"/>
</dbReference>
<feature type="domain" description="ABC transporter" evidence="5">
    <location>
        <begin position="3"/>
        <end position="239"/>
    </location>
</feature>
<dbReference type="GO" id="GO:0016887">
    <property type="term" value="F:ATP hydrolysis activity"/>
    <property type="evidence" value="ECO:0007669"/>
    <property type="project" value="InterPro"/>
</dbReference>
<evidence type="ECO:0000256" key="3">
    <source>
        <dbReference type="ARBA" id="ARBA00022840"/>
    </source>
</evidence>
<name>A0A8J8PE57_9ARCH</name>
<proteinExistence type="predicted"/>
<evidence type="ECO:0000256" key="2">
    <source>
        <dbReference type="ARBA" id="ARBA00022741"/>
    </source>
</evidence>
<dbReference type="Proteomes" id="UP000752814">
    <property type="component" value="Unassembled WGS sequence"/>
</dbReference>
<dbReference type="CDD" id="cd03214">
    <property type="entry name" value="ABC_Iron-Siderophores_B12_Hemin"/>
    <property type="match status" value="1"/>
</dbReference>
<evidence type="ECO:0000256" key="1">
    <source>
        <dbReference type="ARBA" id="ARBA00022448"/>
    </source>
</evidence>
<dbReference type="EMBL" id="LVVT01000010">
    <property type="protein sequence ID" value="TQS83461.1"/>
    <property type="molecule type" value="Genomic_DNA"/>
</dbReference>
<keyword evidence="3" id="KW-0067">ATP-binding</keyword>
<dbReference type="GO" id="GO:0005524">
    <property type="term" value="F:ATP binding"/>
    <property type="evidence" value="ECO:0007669"/>
    <property type="project" value="UniProtKB-KW"/>
</dbReference>
<keyword evidence="4" id="KW-1278">Translocase</keyword>
<dbReference type="Pfam" id="PF00005">
    <property type="entry name" value="ABC_tran"/>
    <property type="match status" value="1"/>
</dbReference>
<dbReference type="SMART" id="SM00382">
    <property type="entry name" value="AAA"/>
    <property type="match status" value="1"/>
</dbReference>
<dbReference type="InterPro" id="IPR003439">
    <property type="entry name" value="ABC_transporter-like_ATP-bd"/>
</dbReference>
<organism evidence="6 7">
    <name type="scientific">Candidatus Methanomassiliicoccus intestinalis</name>
    <dbReference type="NCBI Taxonomy" id="1406512"/>
    <lineage>
        <taxon>Archaea</taxon>
        <taxon>Methanobacteriati</taxon>
        <taxon>Thermoplasmatota</taxon>
        <taxon>Thermoplasmata</taxon>
        <taxon>Methanomassiliicoccales</taxon>
        <taxon>Methanomassiliicoccaceae</taxon>
        <taxon>Methanomassiliicoccus</taxon>
    </lineage>
</organism>
<gene>
    <name evidence="6" type="ORF">A3207_07650</name>
</gene>
<keyword evidence="2" id="KW-0547">Nucleotide-binding</keyword>
<dbReference type="SUPFAM" id="SSF52540">
    <property type="entry name" value="P-loop containing nucleoside triphosphate hydrolases"/>
    <property type="match status" value="1"/>
</dbReference>
<dbReference type="Gene3D" id="3.40.50.300">
    <property type="entry name" value="P-loop containing nucleotide triphosphate hydrolases"/>
    <property type="match status" value="1"/>
</dbReference>
<evidence type="ECO:0000313" key="6">
    <source>
        <dbReference type="EMBL" id="TQS83461.1"/>
    </source>
</evidence>
<dbReference type="RefSeq" id="WP_020449157.1">
    <property type="nucleotide sequence ID" value="NZ_CAYAXV010000005.1"/>
</dbReference>
<keyword evidence="1" id="KW-0813">Transport</keyword>
<dbReference type="AlphaFoldDB" id="A0A8J8PE57"/>
<dbReference type="GeneID" id="41323689"/>
<evidence type="ECO:0000313" key="7">
    <source>
        <dbReference type="Proteomes" id="UP000752814"/>
    </source>
</evidence>
<sequence length="263" mass="29038">MKLSVQGIAFEYGSSQVLSDVSMDISEGEIVGILGPNGSGKTTLLRCINKALSPKSGSILIGDKDVNEMSRKEIALKVGVVPQSVNMGSQFSALDIVMMGRIPALERFESESDSDINIVKHAMEMTNVTHLAKRSMDSLSGGERQRVIIARALAQMPKILLLDEPTLHLDVNHQLEILEMIYSLSRSENLTVVMVTHDLSLAARYCDKLILMKKGKIQSSGPPEISLTSKSMRDVFSIEAELYFDERIQKYNVSMMSSLKEDI</sequence>
<dbReference type="InterPro" id="IPR027417">
    <property type="entry name" value="P-loop_NTPase"/>
</dbReference>
<accession>A0A8J8PE57</accession>
<evidence type="ECO:0000259" key="5">
    <source>
        <dbReference type="PROSITE" id="PS50893"/>
    </source>
</evidence>
<comment type="caution">
    <text evidence="6">The sequence shown here is derived from an EMBL/GenBank/DDBJ whole genome shotgun (WGS) entry which is preliminary data.</text>
</comment>
<dbReference type="InterPro" id="IPR017871">
    <property type="entry name" value="ABC_transporter-like_CS"/>
</dbReference>
<dbReference type="PANTHER" id="PTHR42794">
    <property type="entry name" value="HEMIN IMPORT ATP-BINDING PROTEIN HMUV"/>
    <property type="match status" value="1"/>
</dbReference>
<dbReference type="PROSITE" id="PS00211">
    <property type="entry name" value="ABC_TRANSPORTER_1"/>
    <property type="match status" value="1"/>
</dbReference>
<dbReference type="InterPro" id="IPR003593">
    <property type="entry name" value="AAA+_ATPase"/>
</dbReference>
<protein>
    <submittedName>
        <fullName evidence="6">ABC transporter</fullName>
    </submittedName>
</protein>
<reference evidence="6" key="1">
    <citation type="submission" date="2016-03" db="EMBL/GenBank/DDBJ databases">
        <authorList>
            <person name="Borrel G."/>
            <person name="Mccann A."/>
            <person name="O'Toole P.W."/>
        </authorList>
    </citation>
    <scope>NUCLEOTIDE SEQUENCE</scope>
    <source>
        <strain evidence="6">183</strain>
    </source>
</reference>
<dbReference type="PANTHER" id="PTHR42794:SF1">
    <property type="entry name" value="HEMIN IMPORT ATP-BINDING PROTEIN HMUV"/>
    <property type="match status" value="1"/>
</dbReference>
<dbReference type="PROSITE" id="PS50893">
    <property type="entry name" value="ABC_TRANSPORTER_2"/>
    <property type="match status" value="1"/>
</dbReference>
<dbReference type="OMA" id="GQSWHTL"/>
<evidence type="ECO:0000256" key="4">
    <source>
        <dbReference type="ARBA" id="ARBA00022967"/>
    </source>
</evidence>